<keyword evidence="8" id="KW-0732">Signal</keyword>
<reference evidence="9" key="1">
    <citation type="submission" date="2022-11" db="EMBL/GenBank/DDBJ databases">
        <authorList>
            <person name="Morgan W.R."/>
            <person name="Tartar A."/>
        </authorList>
    </citation>
    <scope>NUCLEOTIDE SEQUENCE</scope>
    <source>
        <strain evidence="9">ARSEF 373</strain>
    </source>
</reference>
<feature type="signal peptide" evidence="8">
    <location>
        <begin position="1"/>
        <end position="20"/>
    </location>
</feature>
<organism evidence="9 10">
    <name type="scientific">Lagenidium giganteum</name>
    <dbReference type="NCBI Taxonomy" id="4803"/>
    <lineage>
        <taxon>Eukaryota</taxon>
        <taxon>Sar</taxon>
        <taxon>Stramenopiles</taxon>
        <taxon>Oomycota</taxon>
        <taxon>Peronosporomycetes</taxon>
        <taxon>Pythiales</taxon>
        <taxon>Pythiaceae</taxon>
    </lineage>
</organism>
<dbReference type="SUPFAM" id="SSF48647">
    <property type="entry name" value="Fungal elicitin"/>
    <property type="match status" value="1"/>
</dbReference>
<proteinExistence type="inferred from homology"/>
<evidence type="ECO:0000256" key="5">
    <source>
        <dbReference type="ARBA" id="ARBA00023157"/>
    </source>
</evidence>
<comment type="subcellular location">
    <subcellularLocation>
        <location evidence="1 6">Secreted</location>
    </subcellularLocation>
</comment>
<feature type="chain" id="PRO_5044022225" description="Elicitin" evidence="8">
    <location>
        <begin position="21"/>
        <end position="197"/>
    </location>
</feature>
<protein>
    <recommendedName>
        <fullName evidence="6">Elicitin</fullName>
    </recommendedName>
</protein>
<feature type="compositionally biased region" description="Gly residues" evidence="7">
    <location>
        <begin position="143"/>
        <end position="157"/>
    </location>
</feature>
<comment type="similarity">
    <text evidence="2 6">Belongs to the elicitin family.</text>
</comment>
<keyword evidence="4 6" id="KW-0928">Hypersensitive response elicitation</keyword>
<dbReference type="GO" id="GO:0005576">
    <property type="term" value="C:extracellular region"/>
    <property type="evidence" value="ECO:0007669"/>
    <property type="project" value="UniProtKB-SubCell"/>
</dbReference>
<dbReference type="InterPro" id="IPR002200">
    <property type="entry name" value="Elicitin"/>
</dbReference>
<evidence type="ECO:0000256" key="2">
    <source>
        <dbReference type="ARBA" id="ARBA00009544"/>
    </source>
</evidence>
<evidence type="ECO:0000256" key="8">
    <source>
        <dbReference type="SAM" id="SignalP"/>
    </source>
</evidence>
<dbReference type="InterPro" id="IPR036470">
    <property type="entry name" value="Elicitin_sf"/>
</dbReference>
<comment type="caution">
    <text evidence="9">The sequence shown here is derived from an EMBL/GenBank/DDBJ whole genome shotgun (WGS) entry which is preliminary data.</text>
</comment>
<dbReference type="EMBL" id="DAKRPA010000005">
    <property type="protein sequence ID" value="DBA04731.1"/>
    <property type="molecule type" value="Genomic_DNA"/>
</dbReference>
<dbReference type="AlphaFoldDB" id="A0AAV2ZEV9"/>
<evidence type="ECO:0000256" key="6">
    <source>
        <dbReference type="RuleBase" id="RU368111"/>
    </source>
</evidence>
<reference evidence="9" key="2">
    <citation type="journal article" date="2023" name="Microbiol Resour">
        <title>Decontamination and Annotation of the Draft Genome Sequence of the Oomycete Lagenidium giganteum ARSEF 373.</title>
        <authorList>
            <person name="Morgan W.R."/>
            <person name="Tartar A."/>
        </authorList>
    </citation>
    <scope>NUCLEOTIDE SEQUENCE</scope>
    <source>
        <strain evidence="9">ARSEF 373</strain>
    </source>
</reference>
<dbReference type="SMART" id="SM01187">
    <property type="entry name" value="Elicitin"/>
    <property type="match status" value="1"/>
</dbReference>
<feature type="region of interest" description="Disordered" evidence="7">
    <location>
        <begin position="139"/>
        <end position="165"/>
    </location>
</feature>
<keyword evidence="3 6" id="KW-0964">Secreted</keyword>
<keyword evidence="10" id="KW-1185">Reference proteome</keyword>
<evidence type="ECO:0000313" key="9">
    <source>
        <dbReference type="EMBL" id="DBA04731.1"/>
    </source>
</evidence>
<gene>
    <name evidence="9" type="ORF">N0F65_004368</name>
</gene>
<sequence>MAKISLFATVAAVAIATAQADDPITIFNTTVPLNSTAEMCNETVSATATDMYTNKTLFNSCMGKDIGATTLLDTSKLNDTDFFTYCNTTACIDSYHHILHAVPYTCLVKIGDKNHNVSGEAKVMHDRCHVLKAAAANNSNATGGNGGKGAGSNGTSGGTTPAPTPKTTSGTFSLFDMSSKAIAATVLAGATAVAFLL</sequence>
<comment type="function">
    <text evidence="6">Induces local and distal defense responses (incompatible hypersensitive reaction) in plants from the solanaceae and cruciferae families. Elicits leaf necrosis and causes the accumulation of pathogenesis-related proteins. Might interact with the lipidic molecules of the plasma membrane.</text>
</comment>
<evidence type="ECO:0000256" key="3">
    <source>
        <dbReference type="ARBA" id="ARBA00022525"/>
    </source>
</evidence>
<evidence type="ECO:0000256" key="7">
    <source>
        <dbReference type="SAM" id="MobiDB-lite"/>
    </source>
</evidence>
<dbReference type="Proteomes" id="UP001146120">
    <property type="component" value="Unassembled WGS sequence"/>
</dbReference>
<evidence type="ECO:0000313" key="10">
    <source>
        <dbReference type="Proteomes" id="UP001146120"/>
    </source>
</evidence>
<dbReference type="Pfam" id="PF00964">
    <property type="entry name" value="Elicitin"/>
    <property type="match status" value="1"/>
</dbReference>
<accession>A0AAV2ZEV9</accession>
<name>A0AAV2ZEV9_9STRA</name>
<evidence type="ECO:0000256" key="1">
    <source>
        <dbReference type="ARBA" id="ARBA00004613"/>
    </source>
</evidence>
<evidence type="ECO:0000256" key="4">
    <source>
        <dbReference type="ARBA" id="ARBA00022978"/>
    </source>
</evidence>
<keyword evidence="5 6" id="KW-1015">Disulfide bond</keyword>
<dbReference type="GO" id="GO:0052040">
    <property type="term" value="P:symbiont-mediated perturbation of host programmed cell death"/>
    <property type="evidence" value="ECO:0007669"/>
    <property type="project" value="UniProtKB-UniRule"/>
</dbReference>